<organism evidence="2 3">
    <name type="scientific">Methylobacterium iners</name>
    <dbReference type="NCBI Taxonomy" id="418707"/>
    <lineage>
        <taxon>Bacteria</taxon>
        <taxon>Pseudomonadati</taxon>
        <taxon>Pseudomonadota</taxon>
        <taxon>Alphaproteobacteria</taxon>
        <taxon>Hyphomicrobiales</taxon>
        <taxon>Methylobacteriaceae</taxon>
        <taxon>Methylobacterium</taxon>
    </lineage>
</organism>
<dbReference type="EMBL" id="BPQP01000088">
    <property type="protein sequence ID" value="GJD97358.1"/>
    <property type="molecule type" value="Genomic_DNA"/>
</dbReference>
<name>A0ABQ4S2K3_9HYPH</name>
<proteinExistence type="predicted"/>
<feature type="chain" id="PRO_5045551026" evidence="1">
    <location>
        <begin position="22"/>
        <end position="135"/>
    </location>
</feature>
<sequence length="135" mass="14222">MAMRIAARLLAGIVFATSAAAADEAPIAFGPQSDGGKARLDVISAKRTEGETLTIRFRLVNTNGNSDIAMTLGNMALIDLVNRRSYEAGLSSSCRAKAGKTVTCWAVFAAPPADLKAITMKAYEDFELISVPLGN</sequence>
<dbReference type="Proteomes" id="UP001055125">
    <property type="component" value="Unassembled WGS sequence"/>
</dbReference>
<comment type="caution">
    <text evidence="2">The sequence shown here is derived from an EMBL/GenBank/DDBJ whole genome shotgun (WGS) entry which is preliminary data.</text>
</comment>
<keyword evidence="1" id="KW-0732">Signal</keyword>
<gene>
    <name evidence="2" type="ORF">OCOJLMKI_4587</name>
</gene>
<dbReference type="RefSeq" id="WP_238246427.1">
    <property type="nucleotide sequence ID" value="NZ_BPQP01000088.1"/>
</dbReference>
<evidence type="ECO:0000313" key="3">
    <source>
        <dbReference type="Proteomes" id="UP001055125"/>
    </source>
</evidence>
<accession>A0ABQ4S2K3</accession>
<reference evidence="2" key="2">
    <citation type="submission" date="2021-08" db="EMBL/GenBank/DDBJ databases">
        <authorList>
            <person name="Tani A."/>
            <person name="Ola A."/>
            <person name="Ogura Y."/>
            <person name="Katsura K."/>
            <person name="Hayashi T."/>
        </authorList>
    </citation>
    <scope>NUCLEOTIDE SEQUENCE</scope>
    <source>
        <strain evidence="2">DSM 19015</strain>
    </source>
</reference>
<protein>
    <submittedName>
        <fullName evidence="2">Uncharacterized protein</fullName>
    </submittedName>
</protein>
<evidence type="ECO:0000313" key="2">
    <source>
        <dbReference type="EMBL" id="GJD97358.1"/>
    </source>
</evidence>
<keyword evidence="3" id="KW-1185">Reference proteome</keyword>
<feature type="signal peptide" evidence="1">
    <location>
        <begin position="1"/>
        <end position="21"/>
    </location>
</feature>
<evidence type="ECO:0000256" key="1">
    <source>
        <dbReference type="SAM" id="SignalP"/>
    </source>
</evidence>
<reference evidence="2" key="1">
    <citation type="journal article" date="2021" name="Front. Microbiol.">
        <title>Comprehensive Comparative Genomics and Phenotyping of Methylobacterium Species.</title>
        <authorList>
            <person name="Alessa O."/>
            <person name="Ogura Y."/>
            <person name="Fujitani Y."/>
            <person name="Takami H."/>
            <person name="Hayashi T."/>
            <person name="Sahin N."/>
            <person name="Tani A."/>
        </authorList>
    </citation>
    <scope>NUCLEOTIDE SEQUENCE</scope>
    <source>
        <strain evidence="2">DSM 19015</strain>
    </source>
</reference>